<organism evidence="2">
    <name type="scientific">Rhodothermus marinus</name>
    <name type="common">Rhodothermus obamensis</name>
    <dbReference type="NCBI Taxonomy" id="29549"/>
    <lineage>
        <taxon>Bacteria</taxon>
        <taxon>Pseudomonadati</taxon>
        <taxon>Rhodothermota</taxon>
        <taxon>Rhodothermia</taxon>
        <taxon>Rhodothermales</taxon>
        <taxon>Rhodothermaceae</taxon>
        <taxon>Rhodothermus</taxon>
    </lineage>
</organism>
<dbReference type="EMBL" id="DSGB01000006">
    <property type="protein sequence ID" value="HER96716.1"/>
    <property type="molecule type" value="Genomic_DNA"/>
</dbReference>
<feature type="transmembrane region" description="Helical" evidence="1">
    <location>
        <begin position="110"/>
        <end position="133"/>
    </location>
</feature>
<keyword evidence="1" id="KW-0812">Transmembrane</keyword>
<protein>
    <submittedName>
        <fullName evidence="2">Uncharacterized protein</fullName>
    </submittedName>
</protein>
<evidence type="ECO:0000256" key="1">
    <source>
        <dbReference type="SAM" id="Phobius"/>
    </source>
</evidence>
<reference evidence="2" key="1">
    <citation type="journal article" date="2020" name="mSystems">
        <title>Genome- and Community-Level Interaction Insights into Carbon Utilization and Element Cycling Functions of Hydrothermarchaeota in Hydrothermal Sediment.</title>
        <authorList>
            <person name="Zhou Z."/>
            <person name="Liu Y."/>
            <person name="Xu W."/>
            <person name="Pan J."/>
            <person name="Luo Z.H."/>
            <person name="Li M."/>
        </authorList>
    </citation>
    <scope>NUCLEOTIDE SEQUENCE [LARGE SCALE GENOMIC DNA]</scope>
    <source>
        <strain evidence="2">SpSt-143</strain>
    </source>
</reference>
<dbReference type="AlphaFoldDB" id="A0A7V2B1S4"/>
<sequence length="209" mass="23528">MREDYHDPDSSRPEESSCPFSDWDELLCEYVDGTMDPAVRQVFEEYLRANPAVAHHVACLCRTRQLLHQHGACMLRAPEGFQARLRQRLAYEMMREQRVLDYVSLPLRGVTVLASAAVILFLVGMYTGTWLYAENVTRPSSTEVAPVASPAVSSEFVTWKYAWTPRPVLPPRNGAMLSAAWREPAASVPIGLRDTLETLRLVQRSHGAP</sequence>
<comment type="caution">
    <text evidence="2">The sequence shown here is derived from an EMBL/GenBank/DDBJ whole genome shotgun (WGS) entry which is preliminary data.</text>
</comment>
<name>A0A7V2B1S4_RHOMR</name>
<accession>A0A7V2B1S4</accession>
<proteinExistence type="predicted"/>
<gene>
    <name evidence="2" type="ORF">ENO59_09420</name>
</gene>
<keyword evidence="1" id="KW-0472">Membrane</keyword>
<keyword evidence="1" id="KW-1133">Transmembrane helix</keyword>
<evidence type="ECO:0000313" key="2">
    <source>
        <dbReference type="EMBL" id="HER96716.1"/>
    </source>
</evidence>